<reference evidence="1 2" key="1">
    <citation type="journal article" date="2016" name="Sci. Rep.">
        <title>Metabolic traits of an uncultured archaeal lineage -MSBL1- from brine pools of the Red Sea.</title>
        <authorList>
            <person name="Mwirichia R."/>
            <person name="Alam I."/>
            <person name="Rashid M."/>
            <person name="Vinu M."/>
            <person name="Ba-Alawi W."/>
            <person name="Anthony Kamau A."/>
            <person name="Kamanda Ngugi D."/>
            <person name="Goker M."/>
            <person name="Klenk H.P."/>
            <person name="Bajic V."/>
            <person name="Stingl U."/>
        </authorList>
    </citation>
    <scope>NUCLEOTIDE SEQUENCE [LARGE SCALE GENOMIC DNA]</scope>
    <source>
        <strain evidence="1">SCGC-AAA259I14</strain>
    </source>
</reference>
<evidence type="ECO:0000313" key="1">
    <source>
        <dbReference type="EMBL" id="KXA97203.1"/>
    </source>
</evidence>
<name>A0A133USN2_9EURY</name>
<protein>
    <recommendedName>
        <fullName evidence="3">Sulfatase N-terminal domain-containing protein</fullName>
    </recommendedName>
</protein>
<comment type="caution">
    <text evidence="1">The sequence shown here is derived from an EMBL/GenBank/DDBJ whole genome shotgun (WGS) entry which is preliminary data.</text>
</comment>
<dbReference type="Proteomes" id="UP000070414">
    <property type="component" value="Unassembled WGS sequence"/>
</dbReference>
<evidence type="ECO:0008006" key="3">
    <source>
        <dbReference type="Google" id="ProtNLM"/>
    </source>
</evidence>
<proteinExistence type="predicted"/>
<dbReference type="InterPro" id="IPR017850">
    <property type="entry name" value="Alkaline_phosphatase_core_sf"/>
</dbReference>
<keyword evidence="2" id="KW-1185">Reference proteome</keyword>
<accession>A0A133USN2</accession>
<dbReference type="Gene3D" id="3.40.720.10">
    <property type="entry name" value="Alkaline Phosphatase, subunit A"/>
    <property type="match status" value="1"/>
</dbReference>
<dbReference type="PATRIC" id="fig|1698268.3.peg.359"/>
<dbReference type="EMBL" id="LHXS01000022">
    <property type="protein sequence ID" value="KXA97203.1"/>
    <property type="molecule type" value="Genomic_DNA"/>
</dbReference>
<dbReference type="AlphaFoldDB" id="A0A133USN2"/>
<evidence type="ECO:0000313" key="2">
    <source>
        <dbReference type="Proteomes" id="UP000070414"/>
    </source>
</evidence>
<sequence length="263" mass="30146">MESQKKLIHEEDWDILVVLDACRFDVFEDLYDGYLDGNLKKVKSEGSFTVEWLKKTFDEHYDLTYISANPFVNSQGRDFGGWRATEHFSRIYDAWLHDWDEENDTVRPSSMKNLSLSISGRKIAHFVQPHYPYLTLDKGFNWDNVTGGFGSNSLRQKFSDALVRVLGRSRARSFVHFLKGEKPMEDFERNWVSEYGAIGIIRAYKANLIAALSAIKDIAKEGNGKKIIVTADHGEAFGEEGYWGHISGIDIPVLRNVPWLEVD</sequence>
<organism evidence="1 2">
    <name type="scientific">candidate division MSBL1 archaeon SCGC-AAA259I14</name>
    <dbReference type="NCBI Taxonomy" id="1698268"/>
    <lineage>
        <taxon>Archaea</taxon>
        <taxon>Methanobacteriati</taxon>
        <taxon>Methanobacteriota</taxon>
        <taxon>candidate division MSBL1</taxon>
    </lineage>
</organism>
<gene>
    <name evidence="1" type="ORF">AKJ38_01760</name>
</gene>
<dbReference type="SUPFAM" id="SSF53649">
    <property type="entry name" value="Alkaline phosphatase-like"/>
    <property type="match status" value="1"/>
</dbReference>